<organism evidence="2">
    <name type="scientific">marine sediment metagenome</name>
    <dbReference type="NCBI Taxonomy" id="412755"/>
    <lineage>
        <taxon>unclassified sequences</taxon>
        <taxon>metagenomes</taxon>
        <taxon>ecological metagenomes</taxon>
    </lineage>
</organism>
<gene>
    <name evidence="2" type="ORF">LCGC14_0244780</name>
</gene>
<dbReference type="AlphaFoldDB" id="A0A0F9WRL5"/>
<dbReference type="EMBL" id="LAZR01000125">
    <property type="protein sequence ID" value="KKN88871.1"/>
    <property type="molecule type" value="Genomic_DNA"/>
</dbReference>
<name>A0A0F9WRL5_9ZZZZ</name>
<protein>
    <recommendedName>
        <fullName evidence="3">GATA-type domain-containing protein</fullName>
    </recommendedName>
</protein>
<evidence type="ECO:0000256" key="1">
    <source>
        <dbReference type="SAM" id="MobiDB-lite"/>
    </source>
</evidence>
<evidence type="ECO:0008006" key="3">
    <source>
        <dbReference type="Google" id="ProtNLM"/>
    </source>
</evidence>
<evidence type="ECO:0000313" key="2">
    <source>
        <dbReference type="EMBL" id="KKN88871.1"/>
    </source>
</evidence>
<sequence length="158" mass="17656">MNIISRVRDFFSPATKQVTTDISPATKQVTTDKWGDLWLDPRITYSGNQPDLAACQRRNSFAHNKCPHCGQEELRLGPRGGMSQNILCAACGSKFNDTGIFGIDLLRDCTNPIPEMDNTPATHDHFGTVQPSAPVVRQVSTGHHHRPPWRKNPYMKES</sequence>
<feature type="region of interest" description="Disordered" evidence="1">
    <location>
        <begin position="137"/>
        <end position="158"/>
    </location>
</feature>
<reference evidence="2" key="1">
    <citation type="journal article" date="2015" name="Nature">
        <title>Complex archaea that bridge the gap between prokaryotes and eukaryotes.</title>
        <authorList>
            <person name="Spang A."/>
            <person name="Saw J.H."/>
            <person name="Jorgensen S.L."/>
            <person name="Zaremba-Niedzwiedzka K."/>
            <person name="Martijn J."/>
            <person name="Lind A.E."/>
            <person name="van Eijk R."/>
            <person name="Schleper C."/>
            <person name="Guy L."/>
            <person name="Ettema T.J."/>
        </authorList>
    </citation>
    <scope>NUCLEOTIDE SEQUENCE</scope>
</reference>
<proteinExistence type="predicted"/>
<comment type="caution">
    <text evidence="2">The sequence shown here is derived from an EMBL/GenBank/DDBJ whole genome shotgun (WGS) entry which is preliminary data.</text>
</comment>
<accession>A0A0F9WRL5</accession>